<dbReference type="EMBL" id="WHPF01000013">
    <property type="protein sequence ID" value="NNV57211.1"/>
    <property type="molecule type" value="Genomic_DNA"/>
</dbReference>
<evidence type="ECO:0000313" key="2">
    <source>
        <dbReference type="EMBL" id="NNV57211.1"/>
    </source>
</evidence>
<protein>
    <recommendedName>
        <fullName evidence="1">Putative zinc ribbon domain-containing protein</fullName>
    </recommendedName>
</protein>
<gene>
    <name evidence="2" type="ORF">GD597_17195</name>
</gene>
<accession>A0A8J8FJV9</accession>
<evidence type="ECO:0000313" key="3">
    <source>
        <dbReference type="Proteomes" id="UP000598971"/>
    </source>
</evidence>
<feature type="domain" description="Putative zinc ribbon" evidence="1">
    <location>
        <begin position="202"/>
        <end position="278"/>
    </location>
</feature>
<evidence type="ECO:0000259" key="1">
    <source>
        <dbReference type="Pfam" id="PF12674"/>
    </source>
</evidence>
<sequence length="280" mass="33078">MGSAFSFINSRNYMTIPSLPDNLNKLIFLLGLGLGIYTYTDYINYYKSFENLSIQFDNQADSLEVERQSVDNEVENIKSESKRLAFINNIKNPISYNDSGRVFFEYSNYDTTILYDNFYKMYLNIVRLNNKIDLGSLKLELFTKKIKNYSKDLHDEFEDTNNFVTFSMILMLIGILGIVKQQTLQDELFKRQLNEKKKYYQYCQSCLTEFDSMIKNGTDQDGSLNTAFCNECYNNGTFIEPDLTFEILLNRKIKKNKVKSKWGLFVLRNRLKLLDRWKWN</sequence>
<organism evidence="2 3">
    <name type="scientific">Limnovirga soli</name>
    <dbReference type="NCBI Taxonomy" id="2656915"/>
    <lineage>
        <taxon>Bacteria</taxon>
        <taxon>Pseudomonadati</taxon>
        <taxon>Bacteroidota</taxon>
        <taxon>Chitinophagia</taxon>
        <taxon>Chitinophagales</taxon>
        <taxon>Chitinophagaceae</taxon>
        <taxon>Limnovirga</taxon>
    </lineage>
</organism>
<keyword evidence="3" id="KW-1185">Reference proteome</keyword>
<reference evidence="2" key="1">
    <citation type="submission" date="2019-10" db="EMBL/GenBank/DDBJ databases">
        <title>Draft genome sequence of Panacibacter sp. KCS-6.</title>
        <authorList>
            <person name="Yim K.J."/>
        </authorList>
    </citation>
    <scope>NUCLEOTIDE SEQUENCE</scope>
    <source>
        <strain evidence="2">KCS-6</strain>
    </source>
</reference>
<dbReference type="Pfam" id="PF12674">
    <property type="entry name" value="Zn_ribbon_2"/>
    <property type="match status" value="1"/>
</dbReference>
<dbReference type="Proteomes" id="UP000598971">
    <property type="component" value="Unassembled WGS sequence"/>
</dbReference>
<dbReference type="InterPro" id="IPR025868">
    <property type="entry name" value="Zn_ribbon_dom_put"/>
</dbReference>
<proteinExistence type="predicted"/>
<dbReference type="AlphaFoldDB" id="A0A8J8FJV9"/>
<comment type="caution">
    <text evidence="2">The sequence shown here is derived from an EMBL/GenBank/DDBJ whole genome shotgun (WGS) entry which is preliminary data.</text>
</comment>
<name>A0A8J8FJV9_9BACT</name>